<keyword evidence="2" id="KW-0472">Membrane</keyword>
<comment type="caution">
    <text evidence="3">The sequence shown here is derived from an EMBL/GenBank/DDBJ whole genome shotgun (WGS) entry which is preliminary data.</text>
</comment>
<evidence type="ECO:0008006" key="5">
    <source>
        <dbReference type="Google" id="ProtNLM"/>
    </source>
</evidence>
<evidence type="ECO:0000313" key="4">
    <source>
        <dbReference type="Proteomes" id="UP000626092"/>
    </source>
</evidence>
<dbReference type="InterPro" id="IPR036770">
    <property type="entry name" value="Ankyrin_rpt-contain_sf"/>
</dbReference>
<feature type="transmembrane region" description="Helical" evidence="2">
    <location>
        <begin position="299"/>
        <end position="318"/>
    </location>
</feature>
<reference evidence="3" key="1">
    <citation type="submission" date="2019-11" db="EMBL/GenBank/DDBJ databases">
        <authorList>
            <person name="Liu Y."/>
            <person name="Hou J."/>
            <person name="Li T.-Q."/>
            <person name="Guan C.-H."/>
            <person name="Wu X."/>
            <person name="Wu H.-Z."/>
            <person name="Ling F."/>
            <person name="Zhang R."/>
            <person name="Shi X.-G."/>
            <person name="Ren J.-P."/>
            <person name="Chen E.-F."/>
            <person name="Sun J.-M."/>
        </authorList>
    </citation>
    <scope>NUCLEOTIDE SEQUENCE</scope>
    <source>
        <strain evidence="3">Adult_tree_wgs_1</strain>
        <tissue evidence="3">Leaves</tissue>
    </source>
</reference>
<dbReference type="Proteomes" id="UP000626092">
    <property type="component" value="Unassembled WGS sequence"/>
</dbReference>
<accession>A0A834G5V8</accession>
<dbReference type="PANTHER" id="PTHR24128">
    <property type="entry name" value="HOMEOBOX PROTEIN WARIAI"/>
    <property type="match status" value="1"/>
</dbReference>
<dbReference type="Gene3D" id="1.25.40.20">
    <property type="entry name" value="Ankyrin repeat-containing domain"/>
    <property type="match status" value="1"/>
</dbReference>
<feature type="transmembrane region" description="Helical" evidence="2">
    <location>
        <begin position="396"/>
        <end position="415"/>
    </location>
</feature>
<feature type="repeat" description="ANK" evidence="1">
    <location>
        <begin position="92"/>
        <end position="113"/>
    </location>
</feature>
<dbReference type="PROSITE" id="PS50297">
    <property type="entry name" value="ANK_REP_REGION"/>
    <property type="match status" value="1"/>
</dbReference>
<dbReference type="EMBL" id="WJXA01000012">
    <property type="protein sequence ID" value="KAF7123630.1"/>
    <property type="molecule type" value="Genomic_DNA"/>
</dbReference>
<evidence type="ECO:0000256" key="2">
    <source>
        <dbReference type="SAM" id="Phobius"/>
    </source>
</evidence>
<sequence>MASTEAPPSPPTKYAKEVTTHDWNETLRGIARQGDSNALYETLHRAPDIFNQIDKIHLVHTPLHEAVEARRTHLAIEILTLKPSLGRKLNPDGQSPLHLALRNGELEKRLIKYDSDTDLLAEFLCACPESIKDLTIRDETALHVAAKERNVAAFRLIFEWIWRSYNGQLLIWKDEDGNTVLHIAVSTKQHEACRSSLCFFGFSFHDMIVELLVRRAPIIKNEKNSAGMTALDIAAHEDWTIRNIILGREKAPPHEATKLFTKHARSLDDFLQSSEPYFEKVLRFILYCRRELSLDMRNMVLVVAVLIATATFEARGSLVENESTKSPASASGSNVTSIGKVVGDLSYYSISTVSFTASIAVMISVLSLKPFTSFLHLSLVFLAISYGYKMVNISPWQTAFPISLIVLVYAFKLYFENMEREIKMEMPAIWMELRPRWKAMTPVPVPLERLRMYECEAMEYGNISFSADRTSDGVWRLQSGLNFTVSFSLVNLDMFSAQRQSHRPRHQGPQGEHLAHVHIYCSSKRKGAMAASSFVNDDSSSAFSRVLPLVHGGSGPPPPHCLGLRQLR</sequence>
<keyword evidence="2" id="KW-1133">Transmembrane helix</keyword>
<keyword evidence="2" id="KW-0812">Transmembrane</keyword>
<keyword evidence="4" id="KW-1185">Reference proteome</keyword>
<dbReference type="PANTHER" id="PTHR24128:SF24">
    <property type="entry name" value="ANKYRIN REPEAT PROTEIN"/>
    <property type="match status" value="1"/>
</dbReference>
<proteinExistence type="predicted"/>
<dbReference type="SUPFAM" id="SSF48403">
    <property type="entry name" value="Ankyrin repeat"/>
    <property type="match status" value="1"/>
</dbReference>
<dbReference type="SMART" id="SM00248">
    <property type="entry name" value="ANK"/>
    <property type="match status" value="3"/>
</dbReference>
<keyword evidence="1" id="KW-0040">ANK repeat</keyword>
<gene>
    <name evidence="3" type="ORF">RHSIM_Rhsim12G0115600</name>
</gene>
<evidence type="ECO:0000313" key="3">
    <source>
        <dbReference type="EMBL" id="KAF7123630.1"/>
    </source>
</evidence>
<evidence type="ECO:0000256" key="1">
    <source>
        <dbReference type="PROSITE-ProRule" id="PRU00023"/>
    </source>
</evidence>
<organism evidence="3 4">
    <name type="scientific">Rhododendron simsii</name>
    <name type="common">Sims's rhododendron</name>
    <dbReference type="NCBI Taxonomy" id="118357"/>
    <lineage>
        <taxon>Eukaryota</taxon>
        <taxon>Viridiplantae</taxon>
        <taxon>Streptophyta</taxon>
        <taxon>Embryophyta</taxon>
        <taxon>Tracheophyta</taxon>
        <taxon>Spermatophyta</taxon>
        <taxon>Magnoliopsida</taxon>
        <taxon>eudicotyledons</taxon>
        <taxon>Gunneridae</taxon>
        <taxon>Pentapetalae</taxon>
        <taxon>asterids</taxon>
        <taxon>Ericales</taxon>
        <taxon>Ericaceae</taxon>
        <taxon>Ericoideae</taxon>
        <taxon>Rhodoreae</taxon>
        <taxon>Rhododendron</taxon>
    </lineage>
</organism>
<dbReference type="OrthoDB" id="674805at2759"/>
<name>A0A834G5V8_RHOSS</name>
<dbReference type="InterPro" id="IPR002110">
    <property type="entry name" value="Ankyrin_rpt"/>
</dbReference>
<dbReference type="AlphaFoldDB" id="A0A834G5V8"/>
<feature type="transmembrane region" description="Helical" evidence="2">
    <location>
        <begin position="345"/>
        <end position="366"/>
    </location>
</feature>
<dbReference type="PROSITE" id="PS50088">
    <property type="entry name" value="ANK_REPEAT"/>
    <property type="match status" value="1"/>
</dbReference>
<protein>
    <recommendedName>
        <fullName evidence="5">PGG domain-containing protein</fullName>
    </recommendedName>
</protein>